<evidence type="ECO:0000313" key="3">
    <source>
        <dbReference type="EMBL" id="RBA17901.1"/>
    </source>
</evidence>
<dbReference type="Pfam" id="PF13622">
    <property type="entry name" value="4HBT_3"/>
    <property type="match status" value="1"/>
</dbReference>
<feature type="domain" description="Acyl-CoA thioesterase-like N-terminal HotDog" evidence="1">
    <location>
        <begin position="191"/>
        <end position="275"/>
    </location>
</feature>
<organism evidence="3 4">
    <name type="scientific">Gibberella intermedia</name>
    <name type="common">Bulb rot disease fungus</name>
    <name type="synonym">Fusarium proliferatum</name>
    <dbReference type="NCBI Taxonomy" id="948311"/>
    <lineage>
        <taxon>Eukaryota</taxon>
        <taxon>Fungi</taxon>
        <taxon>Dikarya</taxon>
        <taxon>Ascomycota</taxon>
        <taxon>Pezizomycotina</taxon>
        <taxon>Sordariomycetes</taxon>
        <taxon>Hypocreomycetidae</taxon>
        <taxon>Hypocreales</taxon>
        <taxon>Nectriaceae</taxon>
        <taxon>Fusarium</taxon>
        <taxon>Fusarium fujikuroi species complex</taxon>
    </lineage>
</organism>
<dbReference type="GO" id="GO:0006637">
    <property type="term" value="P:acyl-CoA metabolic process"/>
    <property type="evidence" value="ECO:0007669"/>
    <property type="project" value="InterPro"/>
</dbReference>
<dbReference type="InterPro" id="IPR003703">
    <property type="entry name" value="Acyl_CoA_thio"/>
</dbReference>
<gene>
    <name evidence="3" type="ORF">FPRO05_10919</name>
</gene>
<dbReference type="AlphaFoldDB" id="A0A365NAR6"/>
<dbReference type="EMBL" id="PKMI01000015">
    <property type="protein sequence ID" value="RBA17901.1"/>
    <property type="molecule type" value="Genomic_DNA"/>
</dbReference>
<dbReference type="GO" id="GO:0005782">
    <property type="term" value="C:peroxisomal matrix"/>
    <property type="evidence" value="ECO:0007669"/>
    <property type="project" value="UniProtKB-SubCell"/>
</dbReference>
<proteinExistence type="predicted"/>
<name>A0A365NAR6_GIBIN</name>
<comment type="caution">
    <text evidence="3">The sequence shown here is derived from an EMBL/GenBank/DDBJ whole genome shotgun (WGS) entry which is preliminary data.</text>
</comment>
<evidence type="ECO:0008006" key="5">
    <source>
        <dbReference type="Google" id="ProtNLM"/>
    </source>
</evidence>
<dbReference type="Pfam" id="PF20789">
    <property type="entry name" value="4HBT_3C"/>
    <property type="match status" value="1"/>
</dbReference>
<dbReference type="GO" id="GO:0047617">
    <property type="term" value="F:fatty acyl-CoA hydrolase activity"/>
    <property type="evidence" value="ECO:0007669"/>
    <property type="project" value="InterPro"/>
</dbReference>
<dbReference type="PANTHER" id="PTHR11066">
    <property type="entry name" value="ACYL-COA THIOESTERASE"/>
    <property type="match status" value="1"/>
</dbReference>
<accession>A0A365NAR6</accession>
<evidence type="ECO:0000259" key="1">
    <source>
        <dbReference type="Pfam" id="PF13622"/>
    </source>
</evidence>
<dbReference type="Gene3D" id="3.10.129.10">
    <property type="entry name" value="Hotdog Thioesterase"/>
    <property type="match status" value="2"/>
</dbReference>
<evidence type="ECO:0000313" key="4">
    <source>
        <dbReference type="Proteomes" id="UP000251714"/>
    </source>
</evidence>
<dbReference type="InterPro" id="IPR049449">
    <property type="entry name" value="TesB_ACOT8-like_N"/>
</dbReference>
<dbReference type="InterPro" id="IPR029069">
    <property type="entry name" value="HotDog_dom_sf"/>
</dbReference>
<dbReference type="Proteomes" id="UP000251714">
    <property type="component" value="Unassembled WGS sequence"/>
</dbReference>
<dbReference type="CDD" id="cd03444">
    <property type="entry name" value="Thioesterase_II_repeat1"/>
    <property type="match status" value="1"/>
</dbReference>
<feature type="domain" description="Acyl-CoA thioesterase-like C-terminal" evidence="2">
    <location>
        <begin position="307"/>
        <end position="480"/>
    </location>
</feature>
<evidence type="ECO:0000259" key="2">
    <source>
        <dbReference type="Pfam" id="PF20789"/>
    </source>
</evidence>
<protein>
    <recommendedName>
        <fullName evidence="5">Acyl-CoA thioesterase II</fullName>
    </recommendedName>
</protein>
<dbReference type="SUPFAM" id="SSF54637">
    <property type="entry name" value="Thioesterase/thiol ester dehydrase-isomerase"/>
    <property type="match status" value="2"/>
</dbReference>
<dbReference type="GO" id="GO:0009062">
    <property type="term" value="P:fatty acid catabolic process"/>
    <property type="evidence" value="ECO:0007669"/>
    <property type="project" value="TreeGrafter"/>
</dbReference>
<dbReference type="InterPro" id="IPR049450">
    <property type="entry name" value="ACOT8-like_C"/>
</dbReference>
<reference evidence="3 4" key="1">
    <citation type="submission" date="2017-12" db="EMBL/GenBank/DDBJ databases">
        <title>Genome sequence of the mycotoxigenic crop pathogen Fusarium proliferatum, strain ITEM 2341 from Date Palm.</title>
        <authorList>
            <person name="Almiman B.F."/>
            <person name="Shittu T.A."/>
            <person name="Muthumeenakshi S."/>
            <person name="Baroncelli R."/>
            <person name="Sreenivasaprasada S."/>
        </authorList>
    </citation>
    <scope>NUCLEOTIDE SEQUENCE [LARGE SCALE GENOMIC DNA]</scope>
    <source>
        <strain evidence="3 4">ITEM 2341</strain>
    </source>
</reference>
<dbReference type="PANTHER" id="PTHR11066:SF34">
    <property type="entry name" value="ACYL-COENZYME A THIOESTERASE 8"/>
    <property type="match status" value="1"/>
</dbReference>
<sequence length="480" mass="53655">MASCCFPPLRPRGKATLQSWSRSYHSAVARFTTIDRRGMPISCDTGIMIGELDESFVYVEPEVGNAIRSAIIHQLGSVAFNHSETLPLQFNHDSKHFSYKSLPFPRIDIRQNLGQPESKISSATLWLSGNWHAITLDGTPEVLAPPYQSNCQVMVNATSVAPEKASPASNIFEIAERKDLGDDVFTNVYEQWLPPAAMGIYGGAVIALSLAAAQKTLTSDYHIHSCQCTFLHPRSVDCRQTFHVTRAQQGSTFATRTVECHQQDETIFIITVSFTRETGDVPGAVEHTAAPFEVPAPPTELCEEQPKWTLTEPFQRRRIDSIDAPASINSSHNRRIFRQWFRFPGVIPKSGGPGAHLHALAFLTDGYFILAAARLHRIWRLPFALEDVPSFPPKLRSQVQKVNECEGLGSTIEEWAKRPRMAMAASLDHRIYFHEPLRTKSDEWMVSEMESPWAAHGRALVVQRMFAQDGTLLATCTQEV</sequence>
<dbReference type="CDD" id="cd03445">
    <property type="entry name" value="Thioesterase_II_repeat2"/>
    <property type="match status" value="1"/>
</dbReference>